<reference evidence="3" key="1">
    <citation type="submission" date="2021-04" db="EMBL/GenBank/DDBJ databases">
        <title>A novel Synergistetes isolate from a pyrite-forming mixed culture.</title>
        <authorList>
            <person name="Bunk B."/>
            <person name="Sproer C."/>
            <person name="Spring S."/>
            <person name="Pester M."/>
        </authorList>
    </citation>
    <scope>NUCLEOTIDE SEQUENCE [LARGE SCALE GENOMIC DNA]</scope>
    <source>
        <strain evidence="3">J.5.4.2-T.3.5.2</strain>
    </source>
</reference>
<feature type="domain" description="NodB homology" evidence="1">
    <location>
        <begin position="39"/>
        <end position="264"/>
    </location>
</feature>
<dbReference type="InterPro" id="IPR037950">
    <property type="entry name" value="PgdA-like"/>
</dbReference>
<dbReference type="Gene3D" id="3.20.20.370">
    <property type="entry name" value="Glycoside hydrolase/deacetylase"/>
    <property type="match status" value="1"/>
</dbReference>
<dbReference type="RefSeq" id="WP_274373029.1">
    <property type="nucleotide sequence ID" value="NZ_CP072943.1"/>
</dbReference>
<dbReference type="PANTHER" id="PTHR47561">
    <property type="entry name" value="POLYSACCHARIDE DEACETYLASE FAMILY PROTEIN (AFU_ORTHOLOGUE AFUA_6G05030)"/>
    <property type="match status" value="1"/>
</dbReference>
<dbReference type="SUPFAM" id="SSF88713">
    <property type="entry name" value="Glycoside hydrolase/deacetylase"/>
    <property type="match status" value="1"/>
</dbReference>
<dbReference type="Pfam" id="PF01522">
    <property type="entry name" value="Polysacc_deac_1"/>
    <property type="match status" value="1"/>
</dbReference>
<dbReference type="InterPro" id="IPR002509">
    <property type="entry name" value="NODB_dom"/>
</dbReference>
<dbReference type="GO" id="GO:0016810">
    <property type="term" value="F:hydrolase activity, acting on carbon-nitrogen (but not peptide) bonds"/>
    <property type="evidence" value="ECO:0007669"/>
    <property type="project" value="InterPro"/>
</dbReference>
<dbReference type="EMBL" id="CP072943">
    <property type="protein sequence ID" value="QTX31840.1"/>
    <property type="molecule type" value="Genomic_DNA"/>
</dbReference>
<accession>A0A9Q7EWR6</accession>
<dbReference type="AlphaFoldDB" id="A0A9Q7EWR6"/>
<dbReference type="KEGG" id="aram:KAR29_10940"/>
<dbReference type="PANTHER" id="PTHR47561:SF1">
    <property type="entry name" value="POLYSACCHARIDE DEACETYLASE FAMILY PROTEIN (AFU_ORTHOLOGUE AFUA_6G05030)"/>
    <property type="match status" value="1"/>
</dbReference>
<sequence length="276" mass="31828">MYRKSINWPNKSKCAVSITINLSAELFWLQLDQTCYDKPKTLSMGQYGMTNGLKRVLDTLGQKNIKATFFVPGKVAELYPLEMQDVLNRNHEIACSGYDYINLGIEDPICQENDISRGVNAIKKICNMTPLGFRAPVGELSKETLRIAHKYGMKYSSNLSDDDRPYYLDIGSEMKMLEIPIHWSLYDFPYFAFNYRPAFPIGQGRLANYSGVLSNWIDEFEGFYEYGLCYVLQLEPQTIGNPGRIRILEDTLNYITQKNNVWIATGQEIYEYMENK</sequence>
<keyword evidence="3" id="KW-1185">Reference proteome</keyword>
<dbReference type="PROSITE" id="PS51677">
    <property type="entry name" value="NODB"/>
    <property type="match status" value="1"/>
</dbReference>
<gene>
    <name evidence="2" type="ORF">KAR29_10940</name>
</gene>
<name>A0A9Q7EWR6_9BACT</name>
<dbReference type="CDD" id="cd10938">
    <property type="entry name" value="CE4_HpPgdA_like"/>
    <property type="match status" value="1"/>
</dbReference>
<proteinExistence type="predicted"/>
<protein>
    <submittedName>
        <fullName evidence="2">Polysaccharide deacetylase</fullName>
    </submittedName>
</protein>
<organism evidence="2 3">
    <name type="scientific">Aminithiophilus ramosus</name>
    <dbReference type="NCBI Taxonomy" id="3029084"/>
    <lineage>
        <taxon>Bacteria</taxon>
        <taxon>Thermotogati</taxon>
        <taxon>Synergistota</taxon>
        <taxon>Synergistia</taxon>
        <taxon>Synergistales</taxon>
        <taxon>Aminithiophilaceae</taxon>
        <taxon>Aminithiophilus</taxon>
    </lineage>
</organism>
<dbReference type="GO" id="GO:0005975">
    <property type="term" value="P:carbohydrate metabolic process"/>
    <property type="evidence" value="ECO:0007669"/>
    <property type="project" value="InterPro"/>
</dbReference>
<dbReference type="InterPro" id="IPR011330">
    <property type="entry name" value="Glyco_hydro/deAcase_b/a-brl"/>
</dbReference>
<dbReference type="Proteomes" id="UP000671879">
    <property type="component" value="Chromosome"/>
</dbReference>
<evidence type="ECO:0000313" key="2">
    <source>
        <dbReference type="EMBL" id="QTX31840.1"/>
    </source>
</evidence>
<evidence type="ECO:0000259" key="1">
    <source>
        <dbReference type="PROSITE" id="PS51677"/>
    </source>
</evidence>
<evidence type="ECO:0000313" key="3">
    <source>
        <dbReference type="Proteomes" id="UP000671879"/>
    </source>
</evidence>